<evidence type="ECO:0000313" key="6">
    <source>
        <dbReference type="EMBL" id="MBO1248415.1"/>
    </source>
</evidence>
<dbReference type="FunFam" id="1.10.10.10:FF:000001">
    <property type="entry name" value="LysR family transcriptional regulator"/>
    <property type="match status" value="1"/>
</dbReference>
<evidence type="ECO:0000256" key="4">
    <source>
        <dbReference type="ARBA" id="ARBA00023163"/>
    </source>
</evidence>
<proteinExistence type="inferred from homology"/>
<dbReference type="PRINTS" id="PR00039">
    <property type="entry name" value="HTHLYSR"/>
</dbReference>
<dbReference type="Pfam" id="PF00126">
    <property type="entry name" value="HTH_1"/>
    <property type="match status" value="1"/>
</dbReference>
<name>A0A939K941_9BURK</name>
<keyword evidence="3" id="KW-0238">DNA-binding</keyword>
<keyword evidence="2" id="KW-0805">Transcription regulation</keyword>
<protein>
    <submittedName>
        <fullName evidence="6">LysR family transcriptional regulator</fullName>
    </submittedName>
</protein>
<keyword evidence="4" id="KW-0804">Transcription</keyword>
<dbReference type="CDD" id="cd08422">
    <property type="entry name" value="PBP2_CrgA_like"/>
    <property type="match status" value="1"/>
</dbReference>
<dbReference type="InterPro" id="IPR058163">
    <property type="entry name" value="LysR-type_TF_proteobact-type"/>
</dbReference>
<reference evidence="6" key="1">
    <citation type="submission" date="2021-03" db="EMBL/GenBank/DDBJ databases">
        <title>Comamonas denitrificans.</title>
        <authorList>
            <person name="Finster K."/>
        </authorList>
    </citation>
    <scope>NUCLEOTIDE SEQUENCE</scope>
    <source>
        <strain evidence="6">MM2021_4</strain>
    </source>
</reference>
<dbReference type="Pfam" id="PF03466">
    <property type="entry name" value="LysR_substrate"/>
    <property type="match status" value="1"/>
</dbReference>
<dbReference type="GO" id="GO:0006351">
    <property type="term" value="P:DNA-templated transcription"/>
    <property type="evidence" value="ECO:0007669"/>
    <property type="project" value="TreeGrafter"/>
</dbReference>
<organism evidence="6 7">
    <name type="scientific">Comamonas denitrificans</name>
    <dbReference type="NCBI Taxonomy" id="117506"/>
    <lineage>
        <taxon>Bacteria</taxon>
        <taxon>Pseudomonadati</taxon>
        <taxon>Pseudomonadota</taxon>
        <taxon>Betaproteobacteria</taxon>
        <taxon>Burkholderiales</taxon>
        <taxon>Comamonadaceae</taxon>
        <taxon>Comamonas</taxon>
    </lineage>
</organism>
<dbReference type="InterPro" id="IPR036390">
    <property type="entry name" value="WH_DNA-bd_sf"/>
</dbReference>
<dbReference type="InterPro" id="IPR036388">
    <property type="entry name" value="WH-like_DNA-bd_sf"/>
</dbReference>
<evidence type="ECO:0000256" key="2">
    <source>
        <dbReference type="ARBA" id="ARBA00023015"/>
    </source>
</evidence>
<sequence>MSRFDAMQHFIRVADLGSFAAAADQLGVARSVVTRRIAALEEHLGVKLITRTTRKLTLTSAGVVYLERCRRILQAIDDAESEVMASSQTPRGQVHMGVPVSFGVRCIAPLLARFHQAYPHMVLTLDFNDRTSDLIDEAMDLAIRVSTELAPGIVARKLSQGRLFTVASPGYLAQHGTPEHPDDLLHHRCLGYTGRAHNRPLLFQVNGQAHTVAPPYVLQANNGDALALAAEQGMGVTTQPDFIVEEALASGTLQPILQDFAPPPFGIYAVLPSNRLLTQRQRVVMDFLAQALRPAGHGA</sequence>
<evidence type="ECO:0000259" key="5">
    <source>
        <dbReference type="PROSITE" id="PS50931"/>
    </source>
</evidence>
<dbReference type="EMBL" id="JAFNME010000002">
    <property type="protein sequence ID" value="MBO1248415.1"/>
    <property type="molecule type" value="Genomic_DNA"/>
</dbReference>
<feature type="domain" description="HTH lysR-type" evidence="5">
    <location>
        <begin position="1"/>
        <end position="59"/>
    </location>
</feature>
<accession>A0A939K941</accession>
<dbReference type="InterPro" id="IPR000847">
    <property type="entry name" value="LysR_HTH_N"/>
</dbReference>
<dbReference type="GO" id="GO:0043565">
    <property type="term" value="F:sequence-specific DNA binding"/>
    <property type="evidence" value="ECO:0007669"/>
    <property type="project" value="TreeGrafter"/>
</dbReference>
<dbReference type="PANTHER" id="PTHR30537">
    <property type="entry name" value="HTH-TYPE TRANSCRIPTIONAL REGULATOR"/>
    <property type="match status" value="1"/>
</dbReference>
<dbReference type="InterPro" id="IPR005119">
    <property type="entry name" value="LysR_subst-bd"/>
</dbReference>
<evidence type="ECO:0000256" key="1">
    <source>
        <dbReference type="ARBA" id="ARBA00009437"/>
    </source>
</evidence>
<dbReference type="PANTHER" id="PTHR30537:SF5">
    <property type="entry name" value="HTH-TYPE TRANSCRIPTIONAL ACTIVATOR TTDR-RELATED"/>
    <property type="match status" value="1"/>
</dbReference>
<dbReference type="Gene3D" id="3.40.190.290">
    <property type="match status" value="1"/>
</dbReference>
<comment type="caution">
    <text evidence="6">The sequence shown here is derived from an EMBL/GenBank/DDBJ whole genome shotgun (WGS) entry which is preliminary data.</text>
</comment>
<dbReference type="Gene3D" id="1.10.10.10">
    <property type="entry name" value="Winged helix-like DNA-binding domain superfamily/Winged helix DNA-binding domain"/>
    <property type="match status" value="1"/>
</dbReference>
<dbReference type="SUPFAM" id="SSF46785">
    <property type="entry name" value="Winged helix' DNA-binding domain"/>
    <property type="match status" value="1"/>
</dbReference>
<evidence type="ECO:0000256" key="3">
    <source>
        <dbReference type="ARBA" id="ARBA00023125"/>
    </source>
</evidence>
<keyword evidence="7" id="KW-1185">Reference proteome</keyword>
<evidence type="ECO:0000313" key="7">
    <source>
        <dbReference type="Proteomes" id="UP000664731"/>
    </source>
</evidence>
<dbReference type="SUPFAM" id="SSF53850">
    <property type="entry name" value="Periplasmic binding protein-like II"/>
    <property type="match status" value="1"/>
</dbReference>
<dbReference type="Proteomes" id="UP000664731">
    <property type="component" value="Unassembled WGS sequence"/>
</dbReference>
<comment type="similarity">
    <text evidence="1">Belongs to the LysR transcriptional regulatory family.</text>
</comment>
<dbReference type="AlphaFoldDB" id="A0A939K941"/>
<gene>
    <name evidence="6" type="ORF">J1777_00995</name>
</gene>
<dbReference type="GO" id="GO:0003700">
    <property type="term" value="F:DNA-binding transcription factor activity"/>
    <property type="evidence" value="ECO:0007669"/>
    <property type="project" value="InterPro"/>
</dbReference>
<dbReference type="PROSITE" id="PS50931">
    <property type="entry name" value="HTH_LYSR"/>
    <property type="match status" value="1"/>
</dbReference>